<name>A0A9Q0F4L7_9ROSI</name>
<dbReference type="Proteomes" id="UP001141552">
    <property type="component" value="Unassembled WGS sequence"/>
</dbReference>
<feature type="region of interest" description="Disordered" evidence="1">
    <location>
        <begin position="125"/>
        <end position="150"/>
    </location>
</feature>
<feature type="compositionally biased region" description="Polar residues" evidence="1">
    <location>
        <begin position="129"/>
        <end position="150"/>
    </location>
</feature>
<reference evidence="2" key="2">
    <citation type="journal article" date="2023" name="Plants (Basel)">
        <title>Annotation of the Turnera subulata (Passifloraceae) Draft Genome Reveals the S-Locus Evolved after the Divergence of Turneroideae from Passifloroideae in a Stepwise Manner.</title>
        <authorList>
            <person name="Henning P.M."/>
            <person name="Roalson E.H."/>
            <person name="Mir W."/>
            <person name="McCubbin A.G."/>
            <person name="Shore J.S."/>
        </authorList>
    </citation>
    <scope>NUCLEOTIDE SEQUENCE</scope>
    <source>
        <strain evidence="2">F60SS</strain>
    </source>
</reference>
<feature type="region of interest" description="Disordered" evidence="1">
    <location>
        <begin position="60"/>
        <end position="96"/>
    </location>
</feature>
<organism evidence="2 3">
    <name type="scientific">Turnera subulata</name>
    <dbReference type="NCBI Taxonomy" id="218843"/>
    <lineage>
        <taxon>Eukaryota</taxon>
        <taxon>Viridiplantae</taxon>
        <taxon>Streptophyta</taxon>
        <taxon>Embryophyta</taxon>
        <taxon>Tracheophyta</taxon>
        <taxon>Spermatophyta</taxon>
        <taxon>Magnoliopsida</taxon>
        <taxon>eudicotyledons</taxon>
        <taxon>Gunneridae</taxon>
        <taxon>Pentapetalae</taxon>
        <taxon>rosids</taxon>
        <taxon>fabids</taxon>
        <taxon>Malpighiales</taxon>
        <taxon>Passifloraceae</taxon>
        <taxon>Turnera</taxon>
    </lineage>
</organism>
<dbReference type="OrthoDB" id="1925472at2759"/>
<dbReference type="EMBL" id="JAKUCV010007142">
    <property type="protein sequence ID" value="KAJ4824592.1"/>
    <property type="molecule type" value="Genomic_DNA"/>
</dbReference>
<gene>
    <name evidence="2" type="ORF">Tsubulata_007147</name>
</gene>
<dbReference type="PANTHER" id="PTHR36794:SF1">
    <property type="entry name" value="TRANSMEMBRANE PROTEIN"/>
    <property type="match status" value="1"/>
</dbReference>
<dbReference type="AlphaFoldDB" id="A0A9Q0F4L7"/>
<comment type="caution">
    <text evidence="2">The sequence shown here is derived from an EMBL/GenBank/DDBJ whole genome shotgun (WGS) entry which is preliminary data.</text>
</comment>
<accession>A0A9Q0F4L7</accession>
<evidence type="ECO:0000313" key="2">
    <source>
        <dbReference type="EMBL" id="KAJ4824592.1"/>
    </source>
</evidence>
<feature type="compositionally biased region" description="Basic and acidic residues" evidence="1">
    <location>
        <begin position="76"/>
        <end position="85"/>
    </location>
</feature>
<dbReference type="PANTHER" id="PTHR36794">
    <property type="entry name" value="TRANSMEMBRANE PROTEIN"/>
    <property type="match status" value="1"/>
</dbReference>
<reference evidence="2" key="1">
    <citation type="submission" date="2022-02" db="EMBL/GenBank/DDBJ databases">
        <authorList>
            <person name="Henning P.M."/>
            <person name="McCubbin A.G."/>
            <person name="Shore J.S."/>
        </authorList>
    </citation>
    <scope>NUCLEOTIDE SEQUENCE</scope>
    <source>
        <strain evidence="2">F60SS</strain>
        <tissue evidence="2">Leaves</tissue>
    </source>
</reference>
<protein>
    <submittedName>
        <fullName evidence="2">Uncharacterized protein</fullName>
    </submittedName>
</protein>
<keyword evidence="3" id="KW-1185">Reference proteome</keyword>
<evidence type="ECO:0000256" key="1">
    <source>
        <dbReference type="SAM" id="MobiDB-lite"/>
    </source>
</evidence>
<sequence>MQNPSVFVLSSSNTRSFTLINSLPDSKTIPQISSPLLSSNLLKLTFFVVISVGFGGPYREAGSVDGGHVSPTVGNGDRDQQKGEDQPDTSNPAASFQELVVERWRKLRKTEDRVRALQERLRKLVENQEGASSATSTQKVPQPTTDKTPK</sequence>
<proteinExistence type="predicted"/>
<evidence type="ECO:0000313" key="3">
    <source>
        <dbReference type="Proteomes" id="UP001141552"/>
    </source>
</evidence>